<accession>A0A6B2LXV8</accession>
<dbReference type="InterPro" id="IPR003399">
    <property type="entry name" value="Mce/MlaD"/>
</dbReference>
<evidence type="ECO:0000313" key="3">
    <source>
        <dbReference type="EMBL" id="NDV60849.1"/>
    </source>
</evidence>
<gene>
    <name evidence="3" type="ORF">G0Q06_00115</name>
</gene>
<name>A0A6B2LXV8_9BACT</name>
<evidence type="ECO:0000259" key="2">
    <source>
        <dbReference type="Pfam" id="PF02470"/>
    </source>
</evidence>
<proteinExistence type="predicted"/>
<feature type="transmembrane region" description="Helical" evidence="1">
    <location>
        <begin position="12"/>
        <end position="33"/>
    </location>
</feature>
<comment type="caution">
    <text evidence="3">The sequence shown here is derived from an EMBL/GenBank/DDBJ whole genome shotgun (WGS) entry which is preliminary data.</text>
</comment>
<feature type="domain" description="Mce/MlaD" evidence="2">
    <location>
        <begin position="38"/>
        <end position="113"/>
    </location>
</feature>
<sequence>MNQTFQSIRVGIFFVLGVILIYAVYTVIGSGAIKSDTGYTITAEFDNIRTLTPGSDVRMAGVFIGQVTSTELADGRGLVTLRVDPEVQIPADSVASIAMSSLLGQNYVSVDYGADSALLSGGDQILTDEGADFNEILGEVKKLGERLNSMAESFSGLEGGGMGELFTNLNELVTDNRNRFDTVMVNLEELTTKLNSSEGTLGKLINEDGMYTELMSVVDDFRSASADMKDTLASAKDLFAKVEAGEGTLGRLLVDDTIAVELEATIANMKSFSEKLNSGEGTLGKLVTDDSLYVELRGMLNKADQALDSLGDSGPITAAGAVSGALF</sequence>
<evidence type="ECO:0000256" key="1">
    <source>
        <dbReference type="SAM" id="Phobius"/>
    </source>
</evidence>
<keyword evidence="1" id="KW-0812">Transmembrane</keyword>
<dbReference type="PANTHER" id="PTHR33371">
    <property type="entry name" value="INTERMEMBRANE PHOSPHOLIPID TRANSPORT SYSTEM BINDING PROTEIN MLAD-RELATED"/>
    <property type="match status" value="1"/>
</dbReference>
<reference evidence="3 4" key="1">
    <citation type="submission" date="2020-02" db="EMBL/GenBank/DDBJ databases">
        <title>Albibacoteraceae fam. nov., the first described family within the subdivision 4 Verrucomicrobia.</title>
        <authorList>
            <person name="Xi F."/>
        </authorList>
    </citation>
    <scope>NUCLEOTIDE SEQUENCE [LARGE SCALE GENOMIC DNA]</scope>
    <source>
        <strain evidence="3 4">CK1056</strain>
    </source>
</reference>
<dbReference type="PANTHER" id="PTHR33371:SF4">
    <property type="entry name" value="INTERMEMBRANE PHOSPHOLIPID TRANSPORT SYSTEM BINDING PROTEIN MLAD"/>
    <property type="match status" value="1"/>
</dbReference>
<keyword evidence="4" id="KW-1185">Reference proteome</keyword>
<dbReference type="EMBL" id="JAAGNX010000001">
    <property type="protein sequence ID" value="NDV60849.1"/>
    <property type="molecule type" value="Genomic_DNA"/>
</dbReference>
<dbReference type="Proteomes" id="UP000478417">
    <property type="component" value="Unassembled WGS sequence"/>
</dbReference>
<keyword evidence="1" id="KW-0472">Membrane</keyword>
<dbReference type="AlphaFoldDB" id="A0A6B2LXV8"/>
<dbReference type="Pfam" id="PF02470">
    <property type="entry name" value="MlaD"/>
    <property type="match status" value="1"/>
</dbReference>
<keyword evidence="1" id="KW-1133">Transmembrane helix</keyword>
<organism evidence="3 4">
    <name type="scientific">Oceanipulchritudo coccoides</name>
    <dbReference type="NCBI Taxonomy" id="2706888"/>
    <lineage>
        <taxon>Bacteria</taxon>
        <taxon>Pseudomonadati</taxon>
        <taxon>Verrucomicrobiota</taxon>
        <taxon>Opitutia</taxon>
        <taxon>Puniceicoccales</taxon>
        <taxon>Oceanipulchritudinaceae</taxon>
        <taxon>Oceanipulchritudo</taxon>
    </lineage>
</organism>
<dbReference type="RefSeq" id="WP_163961242.1">
    <property type="nucleotide sequence ID" value="NZ_JAAGNX010000001.1"/>
</dbReference>
<protein>
    <submittedName>
        <fullName evidence="3">MCE family protein</fullName>
    </submittedName>
</protein>
<dbReference type="InterPro" id="IPR052336">
    <property type="entry name" value="MlaD_Phospholipid_Transporter"/>
</dbReference>
<evidence type="ECO:0000313" key="4">
    <source>
        <dbReference type="Proteomes" id="UP000478417"/>
    </source>
</evidence>